<keyword evidence="1" id="KW-0812">Transmembrane</keyword>
<gene>
    <name evidence="2" type="ORF">D9611_010121</name>
</gene>
<reference evidence="2 3" key="1">
    <citation type="journal article" date="2020" name="ISME J.">
        <title>Uncovering the hidden diversity of litter-decomposition mechanisms in mushroom-forming fungi.</title>
        <authorList>
            <person name="Floudas D."/>
            <person name="Bentzer J."/>
            <person name="Ahren D."/>
            <person name="Johansson T."/>
            <person name="Persson P."/>
            <person name="Tunlid A."/>
        </authorList>
    </citation>
    <scope>NUCLEOTIDE SEQUENCE [LARGE SCALE GENOMIC DNA]</scope>
    <source>
        <strain evidence="2 3">CBS 175.51</strain>
    </source>
</reference>
<dbReference type="Proteomes" id="UP000541558">
    <property type="component" value="Unassembled WGS sequence"/>
</dbReference>
<sequence length="171" mass="18801">MSPSPPSFHTSRTPFLPSLPRPSPPFFHSLSAFVVVGPDCLLLIRARRAPRCARAALDIETDTTTTSLPLSDRTPVVPKYDTQTRARHFEPQATRNATVTPTQPRPATICPEHRSLLELGCDTSTTFIVYTRYPRRVGVRIEWGGGKSAGTEWSVTAVDVIQQAPPLNPAQ</sequence>
<proteinExistence type="predicted"/>
<evidence type="ECO:0000256" key="1">
    <source>
        <dbReference type="SAM" id="Phobius"/>
    </source>
</evidence>
<organism evidence="2 3">
    <name type="scientific">Ephemerocybe angulata</name>
    <dbReference type="NCBI Taxonomy" id="980116"/>
    <lineage>
        <taxon>Eukaryota</taxon>
        <taxon>Fungi</taxon>
        <taxon>Dikarya</taxon>
        <taxon>Basidiomycota</taxon>
        <taxon>Agaricomycotina</taxon>
        <taxon>Agaricomycetes</taxon>
        <taxon>Agaricomycetidae</taxon>
        <taxon>Agaricales</taxon>
        <taxon>Agaricineae</taxon>
        <taxon>Psathyrellaceae</taxon>
        <taxon>Ephemerocybe</taxon>
    </lineage>
</organism>
<keyword evidence="1" id="KW-0472">Membrane</keyword>
<dbReference type="AlphaFoldDB" id="A0A8H5AZ71"/>
<comment type="caution">
    <text evidence="2">The sequence shown here is derived from an EMBL/GenBank/DDBJ whole genome shotgun (WGS) entry which is preliminary data.</text>
</comment>
<dbReference type="EMBL" id="JAACJK010000223">
    <property type="protein sequence ID" value="KAF5313682.1"/>
    <property type="molecule type" value="Genomic_DNA"/>
</dbReference>
<keyword evidence="1" id="KW-1133">Transmembrane helix</keyword>
<evidence type="ECO:0000313" key="2">
    <source>
        <dbReference type="EMBL" id="KAF5313682.1"/>
    </source>
</evidence>
<feature type="transmembrane region" description="Helical" evidence="1">
    <location>
        <begin position="26"/>
        <end position="44"/>
    </location>
</feature>
<name>A0A8H5AZ71_9AGAR</name>
<keyword evidence="3" id="KW-1185">Reference proteome</keyword>
<accession>A0A8H5AZ71</accession>
<evidence type="ECO:0000313" key="3">
    <source>
        <dbReference type="Proteomes" id="UP000541558"/>
    </source>
</evidence>
<protein>
    <submittedName>
        <fullName evidence="2">Uncharacterized protein</fullName>
    </submittedName>
</protein>